<keyword evidence="2" id="KW-1185">Reference proteome</keyword>
<accession>A0ACB9C1Q2</accession>
<reference evidence="2" key="1">
    <citation type="journal article" date="2022" name="Mol. Ecol. Resour.">
        <title>The genomes of chicory, endive, great burdock and yacon provide insights into Asteraceae palaeo-polyploidization history and plant inulin production.</title>
        <authorList>
            <person name="Fan W."/>
            <person name="Wang S."/>
            <person name="Wang H."/>
            <person name="Wang A."/>
            <person name="Jiang F."/>
            <person name="Liu H."/>
            <person name="Zhao H."/>
            <person name="Xu D."/>
            <person name="Zhang Y."/>
        </authorList>
    </citation>
    <scope>NUCLEOTIDE SEQUENCE [LARGE SCALE GENOMIC DNA]</scope>
    <source>
        <strain evidence="2">cv. Niubang</strain>
    </source>
</reference>
<proteinExistence type="predicted"/>
<sequence>MDFDFNGLRFRLPWFSEFLLDQQQYSVLEFHWTNNSFPYLNGFFKREKNLEGTMAVTTKQMSLIVGTLGVLSFIFGVIAENKKPASGTPITGKDVVICKYPADPTVALGYLSFGFLAATTLAGGLSLFYPYKGKSIPVPALFQSTSFFIFFLIALGSTGLAAAMLLWPTVTEHKHLVSNVHYNLETTCPTAKTGLLGGGAFLALDSALFWLVSLMLADNAREDYFDDVKGTGEHDADGIIKGSA</sequence>
<organism evidence="1 2">
    <name type="scientific">Arctium lappa</name>
    <name type="common">Greater burdock</name>
    <name type="synonym">Lappa major</name>
    <dbReference type="NCBI Taxonomy" id="4217"/>
    <lineage>
        <taxon>Eukaryota</taxon>
        <taxon>Viridiplantae</taxon>
        <taxon>Streptophyta</taxon>
        <taxon>Embryophyta</taxon>
        <taxon>Tracheophyta</taxon>
        <taxon>Spermatophyta</taxon>
        <taxon>Magnoliopsida</taxon>
        <taxon>eudicotyledons</taxon>
        <taxon>Gunneridae</taxon>
        <taxon>Pentapetalae</taxon>
        <taxon>asterids</taxon>
        <taxon>campanulids</taxon>
        <taxon>Asterales</taxon>
        <taxon>Asteraceae</taxon>
        <taxon>Carduoideae</taxon>
        <taxon>Cardueae</taxon>
        <taxon>Arctiinae</taxon>
        <taxon>Arctium</taxon>
    </lineage>
</organism>
<protein>
    <submittedName>
        <fullName evidence="1">Uncharacterized protein</fullName>
    </submittedName>
</protein>
<reference evidence="1 2" key="2">
    <citation type="journal article" date="2022" name="Mol. Ecol. Resour.">
        <title>The genomes of chicory, endive, great burdock and yacon provide insights into Asteraceae paleo-polyploidization history and plant inulin production.</title>
        <authorList>
            <person name="Fan W."/>
            <person name="Wang S."/>
            <person name="Wang H."/>
            <person name="Wang A."/>
            <person name="Jiang F."/>
            <person name="Liu H."/>
            <person name="Zhao H."/>
            <person name="Xu D."/>
            <person name="Zhang Y."/>
        </authorList>
    </citation>
    <scope>NUCLEOTIDE SEQUENCE [LARGE SCALE GENOMIC DNA]</scope>
    <source>
        <strain evidence="2">cv. Niubang</strain>
    </source>
</reference>
<gene>
    <name evidence="1" type="ORF">L6452_16805</name>
</gene>
<dbReference type="Proteomes" id="UP001055879">
    <property type="component" value="Linkage Group LG05"/>
</dbReference>
<comment type="caution">
    <text evidence="1">The sequence shown here is derived from an EMBL/GenBank/DDBJ whole genome shotgun (WGS) entry which is preliminary data.</text>
</comment>
<name>A0ACB9C1Q2_ARCLA</name>
<evidence type="ECO:0000313" key="1">
    <source>
        <dbReference type="EMBL" id="KAI3728173.1"/>
    </source>
</evidence>
<evidence type="ECO:0000313" key="2">
    <source>
        <dbReference type="Proteomes" id="UP001055879"/>
    </source>
</evidence>
<dbReference type="EMBL" id="CM042051">
    <property type="protein sequence ID" value="KAI3728173.1"/>
    <property type="molecule type" value="Genomic_DNA"/>
</dbReference>